<protein>
    <submittedName>
        <fullName evidence="2">Reverse transcriptase</fullName>
    </submittedName>
</protein>
<gene>
    <name evidence="2" type="ORF">PoB_005329100</name>
</gene>
<keyword evidence="2" id="KW-0695">RNA-directed DNA polymerase</keyword>
<feature type="region of interest" description="Disordered" evidence="1">
    <location>
        <begin position="1"/>
        <end position="23"/>
    </location>
</feature>
<keyword evidence="2" id="KW-0548">Nucleotidyltransferase</keyword>
<evidence type="ECO:0000313" key="3">
    <source>
        <dbReference type="Proteomes" id="UP000735302"/>
    </source>
</evidence>
<reference evidence="2 3" key="1">
    <citation type="journal article" date="2021" name="Elife">
        <title>Chloroplast acquisition without the gene transfer in kleptoplastic sea slugs, Plakobranchus ocellatus.</title>
        <authorList>
            <person name="Maeda T."/>
            <person name="Takahashi S."/>
            <person name="Yoshida T."/>
            <person name="Shimamura S."/>
            <person name="Takaki Y."/>
            <person name="Nagai Y."/>
            <person name="Toyoda A."/>
            <person name="Suzuki Y."/>
            <person name="Arimoto A."/>
            <person name="Ishii H."/>
            <person name="Satoh N."/>
            <person name="Nishiyama T."/>
            <person name="Hasebe M."/>
            <person name="Maruyama T."/>
            <person name="Minagawa J."/>
            <person name="Obokata J."/>
            <person name="Shigenobu S."/>
        </authorList>
    </citation>
    <scope>NUCLEOTIDE SEQUENCE [LARGE SCALE GENOMIC DNA]</scope>
</reference>
<dbReference type="AlphaFoldDB" id="A0AAV4BUB3"/>
<dbReference type="GO" id="GO:0003964">
    <property type="term" value="F:RNA-directed DNA polymerase activity"/>
    <property type="evidence" value="ECO:0007669"/>
    <property type="project" value="UniProtKB-KW"/>
</dbReference>
<evidence type="ECO:0000256" key="1">
    <source>
        <dbReference type="SAM" id="MobiDB-lite"/>
    </source>
</evidence>
<dbReference type="Proteomes" id="UP000735302">
    <property type="component" value="Unassembled WGS sequence"/>
</dbReference>
<organism evidence="2 3">
    <name type="scientific">Plakobranchus ocellatus</name>
    <dbReference type="NCBI Taxonomy" id="259542"/>
    <lineage>
        <taxon>Eukaryota</taxon>
        <taxon>Metazoa</taxon>
        <taxon>Spiralia</taxon>
        <taxon>Lophotrochozoa</taxon>
        <taxon>Mollusca</taxon>
        <taxon>Gastropoda</taxon>
        <taxon>Heterobranchia</taxon>
        <taxon>Euthyneura</taxon>
        <taxon>Panpulmonata</taxon>
        <taxon>Sacoglossa</taxon>
        <taxon>Placobranchoidea</taxon>
        <taxon>Plakobranchidae</taxon>
        <taxon>Plakobranchus</taxon>
    </lineage>
</organism>
<keyword evidence="3" id="KW-1185">Reference proteome</keyword>
<sequence>MRNGNAAQTEKKPEEANESSTCRITDKSLSTVARFENEALGLKQSRICREKKKLEEENTENFFKDPFQFARQLFQQPRSGTLAAQKEELKNLFHKAYSDP</sequence>
<evidence type="ECO:0000313" key="2">
    <source>
        <dbReference type="EMBL" id="GFO26786.1"/>
    </source>
</evidence>
<name>A0AAV4BUB3_9GAST</name>
<proteinExistence type="predicted"/>
<comment type="caution">
    <text evidence="2">The sequence shown here is derived from an EMBL/GenBank/DDBJ whole genome shotgun (WGS) entry which is preliminary data.</text>
</comment>
<keyword evidence="2" id="KW-0808">Transferase</keyword>
<dbReference type="EMBL" id="BLXT01005862">
    <property type="protein sequence ID" value="GFO26786.1"/>
    <property type="molecule type" value="Genomic_DNA"/>
</dbReference>
<accession>A0AAV4BUB3</accession>